<evidence type="ECO:0000256" key="7">
    <source>
        <dbReference type="ARBA" id="ARBA00023150"/>
    </source>
</evidence>
<feature type="binding site" evidence="8">
    <location>
        <position position="99"/>
    </location>
    <ligand>
        <name>Mg(2+)</name>
        <dbReference type="ChEBI" id="CHEBI:18420"/>
    </ligand>
</feature>
<dbReference type="Proteomes" id="UP000501466">
    <property type="component" value="Chromosome"/>
</dbReference>
<evidence type="ECO:0000256" key="5">
    <source>
        <dbReference type="ARBA" id="ARBA00022842"/>
    </source>
</evidence>
<evidence type="ECO:0000256" key="3">
    <source>
        <dbReference type="ARBA" id="ARBA00022723"/>
    </source>
</evidence>
<proteinExistence type="inferred from homology"/>
<keyword evidence="11" id="KW-1185">Reference proteome</keyword>
<name>A0A6F8PKJ2_9GAMM</name>
<dbReference type="GO" id="GO:0061603">
    <property type="term" value="F:molybdenum cofactor guanylyltransferase activity"/>
    <property type="evidence" value="ECO:0007669"/>
    <property type="project" value="UniProtKB-EC"/>
</dbReference>
<dbReference type="CDD" id="cd02503">
    <property type="entry name" value="MobA"/>
    <property type="match status" value="1"/>
</dbReference>
<keyword evidence="1 8" id="KW-0963">Cytoplasm</keyword>
<comment type="domain">
    <text evidence="8">The N-terminal domain determines nucleotide recognition and specific binding, while the C-terminal domain determines the specific binding to the target protein.</text>
</comment>
<comment type="function">
    <text evidence="8">Transfers a GMP moiety from GTP to Mo-molybdopterin (Mo-MPT) cofactor (Moco or molybdenum cofactor) to form Mo-molybdopterin guanine dinucleotide (Mo-MGD) cofactor.</text>
</comment>
<dbReference type="GO" id="GO:0005525">
    <property type="term" value="F:GTP binding"/>
    <property type="evidence" value="ECO:0007669"/>
    <property type="project" value="UniProtKB-UniRule"/>
</dbReference>
<keyword evidence="3 8" id="KW-0479">Metal-binding</keyword>
<accession>A0A6F8PKJ2</accession>
<dbReference type="SUPFAM" id="SSF53448">
    <property type="entry name" value="Nucleotide-diphospho-sugar transferases"/>
    <property type="match status" value="1"/>
</dbReference>
<dbReference type="HAMAP" id="MF_00316">
    <property type="entry name" value="MobA"/>
    <property type="match status" value="1"/>
</dbReference>
<dbReference type="InterPro" id="IPR029044">
    <property type="entry name" value="Nucleotide-diphossugar_trans"/>
</dbReference>
<dbReference type="InterPro" id="IPR013482">
    <property type="entry name" value="Molybde_CF_guanTrfase"/>
</dbReference>
<gene>
    <name evidence="8 10" type="primary">mobA</name>
    <name evidence="10" type="ORF">THMIRHAT_03670</name>
</gene>
<dbReference type="Gene3D" id="3.90.550.10">
    <property type="entry name" value="Spore Coat Polysaccharide Biosynthesis Protein SpsA, Chain A"/>
    <property type="match status" value="1"/>
</dbReference>
<evidence type="ECO:0000313" key="11">
    <source>
        <dbReference type="Proteomes" id="UP000501466"/>
    </source>
</evidence>
<comment type="similarity">
    <text evidence="8">Belongs to the MobA family.</text>
</comment>
<evidence type="ECO:0000256" key="4">
    <source>
        <dbReference type="ARBA" id="ARBA00022741"/>
    </source>
</evidence>
<sequence>MKDALKAVVLAGGQGSRVGYQQKALLVYQGQPLLVPILERLRAQVAQVCISANQALDTYRSFEPKVFEDVTEGFLGPMEGMNSAWHALEGDWLVFVPCDNPHFPADLVDRLWQKQQDTGQHLVVAFDGERLQPLYCLMHRSLQASLAAAIAKGHLSVWRWIDENPHALADFSDVGAKAFQNLNTLALIEAGSVG</sequence>
<feature type="binding site" evidence="8">
    <location>
        <position position="99"/>
    </location>
    <ligand>
        <name>GTP</name>
        <dbReference type="ChEBI" id="CHEBI:37565"/>
    </ligand>
</feature>
<comment type="subunit">
    <text evidence="8">Monomer.</text>
</comment>
<dbReference type="PANTHER" id="PTHR19136">
    <property type="entry name" value="MOLYBDENUM COFACTOR GUANYLYLTRANSFERASE"/>
    <property type="match status" value="1"/>
</dbReference>
<evidence type="ECO:0000313" key="10">
    <source>
        <dbReference type="EMBL" id="BBP42621.1"/>
    </source>
</evidence>
<dbReference type="AlphaFoldDB" id="A0A6F8PKJ2"/>
<evidence type="ECO:0000256" key="6">
    <source>
        <dbReference type="ARBA" id="ARBA00023134"/>
    </source>
</evidence>
<keyword evidence="4 8" id="KW-0547">Nucleotide-binding</keyword>
<dbReference type="EC" id="2.7.7.77" evidence="8"/>
<dbReference type="GO" id="GO:1902758">
    <property type="term" value="P:bis(molybdopterin guanine dinucleotide)molybdenum biosynthetic process"/>
    <property type="evidence" value="ECO:0007669"/>
    <property type="project" value="TreeGrafter"/>
</dbReference>
<feature type="binding site" evidence="8">
    <location>
        <position position="23"/>
    </location>
    <ligand>
        <name>GTP</name>
        <dbReference type="ChEBI" id="CHEBI:37565"/>
    </ligand>
</feature>
<dbReference type="Pfam" id="PF12804">
    <property type="entry name" value="NTP_transf_3"/>
    <property type="match status" value="1"/>
</dbReference>
<comment type="caution">
    <text evidence="8">Lacks conserved residue(s) required for the propagation of feature annotation.</text>
</comment>
<evidence type="ECO:0000259" key="9">
    <source>
        <dbReference type="Pfam" id="PF12804"/>
    </source>
</evidence>
<feature type="binding site" evidence="8">
    <location>
        <position position="69"/>
    </location>
    <ligand>
        <name>GTP</name>
        <dbReference type="ChEBI" id="CHEBI:37565"/>
    </ligand>
</feature>
<dbReference type="GO" id="GO:0046872">
    <property type="term" value="F:metal ion binding"/>
    <property type="evidence" value="ECO:0007669"/>
    <property type="project" value="UniProtKB-KW"/>
</dbReference>
<keyword evidence="2 8" id="KW-0808">Transferase</keyword>
<keyword evidence="5 8" id="KW-0460">Magnesium</keyword>
<dbReference type="RefSeq" id="WP_173290210.1">
    <property type="nucleotide sequence ID" value="NZ_AP021888.1"/>
</dbReference>
<comment type="catalytic activity">
    <reaction evidence="8">
        <text>Mo-molybdopterin + GTP + H(+) = Mo-molybdopterin guanine dinucleotide + diphosphate</text>
        <dbReference type="Rhea" id="RHEA:34243"/>
        <dbReference type="ChEBI" id="CHEBI:15378"/>
        <dbReference type="ChEBI" id="CHEBI:33019"/>
        <dbReference type="ChEBI" id="CHEBI:37565"/>
        <dbReference type="ChEBI" id="CHEBI:71302"/>
        <dbReference type="ChEBI" id="CHEBI:71310"/>
        <dbReference type="EC" id="2.7.7.77"/>
    </reaction>
</comment>
<evidence type="ECO:0000256" key="2">
    <source>
        <dbReference type="ARBA" id="ARBA00022679"/>
    </source>
</evidence>
<keyword evidence="10" id="KW-0548">Nucleotidyltransferase</keyword>
<evidence type="ECO:0000256" key="8">
    <source>
        <dbReference type="HAMAP-Rule" id="MF_00316"/>
    </source>
</evidence>
<dbReference type="KEGG" id="tzo:THMIRHAT_03670"/>
<feature type="domain" description="MobA-like NTP transferase" evidence="9">
    <location>
        <begin position="7"/>
        <end position="163"/>
    </location>
</feature>
<evidence type="ECO:0000256" key="1">
    <source>
        <dbReference type="ARBA" id="ARBA00022490"/>
    </source>
</evidence>
<dbReference type="InterPro" id="IPR025877">
    <property type="entry name" value="MobA-like_NTP_Trfase"/>
</dbReference>
<dbReference type="PANTHER" id="PTHR19136:SF81">
    <property type="entry name" value="MOLYBDENUM COFACTOR GUANYLYLTRANSFERASE"/>
    <property type="match status" value="1"/>
</dbReference>
<comment type="cofactor">
    <cofactor evidence="8">
        <name>Mg(2+)</name>
        <dbReference type="ChEBI" id="CHEBI:18420"/>
    </cofactor>
</comment>
<reference evidence="11" key="1">
    <citation type="submission" date="2019-11" db="EMBL/GenBank/DDBJ databases">
        <title>Isolation and characterization of two novel species in the genus Thiomicrorhabdus.</title>
        <authorList>
            <person name="Mochizuki J."/>
            <person name="Kojima H."/>
            <person name="Fukui M."/>
        </authorList>
    </citation>
    <scope>NUCLEOTIDE SEQUENCE [LARGE SCALE GENOMIC DNA]</scope>
    <source>
        <strain evidence="11">AkT22</strain>
    </source>
</reference>
<dbReference type="NCBIfam" id="TIGR02665">
    <property type="entry name" value="molyb_mobA"/>
    <property type="match status" value="1"/>
</dbReference>
<organism evidence="10 11">
    <name type="scientific">Thiosulfativibrio zosterae</name>
    <dbReference type="NCBI Taxonomy" id="2675053"/>
    <lineage>
        <taxon>Bacteria</taxon>
        <taxon>Pseudomonadati</taxon>
        <taxon>Pseudomonadota</taxon>
        <taxon>Gammaproteobacteria</taxon>
        <taxon>Thiotrichales</taxon>
        <taxon>Piscirickettsiaceae</taxon>
        <taxon>Thiosulfativibrio</taxon>
    </lineage>
</organism>
<dbReference type="EMBL" id="AP021888">
    <property type="protein sequence ID" value="BBP42621.1"/>
    <property type="molecule type" value="Genomic_DNA"/>
</dbReference>
<comment type="subcellular location">
    <subcellularLocation>
        <location evidence="8">Cytoplasm</location>
    </subcellularLocation>
</comment>
<keyword evidence="6 8" id="KW-0342">GTP-binding</keyword>
<dbReference type="GO" id="GO:0005737">
    <property type="term" value="C:cytoplasm"/>
    <property type="evidence" value="ECO:0007669"/>
    <property type="project" value="UniProtKB-SubCell"/>
</dbReference>
<keyword evidence="7 8" id="KW-0501">Molybdenum cofactor biosynthesis</keyword>
<protein>
    <recommendedName>
        <fullName evidence="8">Molybdenum cofactor guanylyltransferase</fullName>
        <shortName evidence="8">MoCo guanylyltransferase</shortName>
        <ecNumber evidence="8">2.7.7.77</ecNumber>
    </recommendedName>
    <alternativeName>
        <fullName evidence="8">GTP:molybdopterin guanylyltransferase</fullName>
    </alternativeName>
    <alternativeName>
        <fullName evidence="8">Mo-MPT guanylyltransferase</fullName>
    </alternativeName>
    <alternativeName>
        <fullName evidence="8">Molybdopterin guanylyltransferase</fullName>
    </alternativeName>
    <alternativeName>
        <fullName evidence="8">Molybdopterin-guanine dinucleotide synthase</fullName>
        <shortName evidence="8">MGD synthase</shortName>
    </alternativeName>
</protein>
<feature type="binding site" evidence="8">
    <location>
        <begin position="10"/>
        <end position="12"/>
    </location>
    <ligand>
        <name>GTP</name>
        <dbReference type="ChEBI" id="CHEBI:37565"/>
    </ligand>
</feature>